<evidence type="ECO:0000313" key="4">
    <source>
        <dbReference type="EMBL" id="KAJ6218170.1"/>
    </source>
</evidence>
<dbReference type="InterPro" id="IPR029033">
    <property type="entry name" value="His_PPase_superfam"/>
</dbReference>
<dbReference type="InterPro" id="IPR000560">
    <property type="entry name" value="His_Pase_clade-2"/>
</dbReference>
<name>A0A9Q0RL78_BLOTA</name>
<dbReference type="Proteomes" id="UP001142055">
    <property type="component" value="Chromosome 3"/>
</dbReference>
<dbReference type="SUPFAM" id="SSF53254">
    <property type="entry name" value="Phosphoglycerate mutase-like"/>
    <property type="match status" value="1"/>
</dbReference>
<feature type="transmembrane region" description="Helical" evidence="3">
    <location>
        <begin position="456"/>
        <end position="483"/>
    </location>
</feature>
<dbReference type="PANTHER" id="PTHR11567">
    <property type="entry name" value="ACID PHOSPHATASE-RELATED"/>
    <property type="match status" value="1"/>
</dbReference>
<dbReference type="Pfam" id="PF00328">
    <property type="entry name" value="His_Phos_2"/>
    <property type="match status" value="1"/>
</dbReference>
<dbReference type="Gene3D" id="3.40.50.1240">
    <property type="entry name" value="Phosphoglycerate mutase-like"/>
    <property type="match status" value="1"/>
</dbReference>
<dbReference type="PROSITE" id="PS00616">
    <property type="entry name" value="HIS_ACID_PHOSPHAT_1"/>
    <property type="match status" value="1"/>
</dbReference>
<protein>
    <submittedName>
        <fullName evidence="4">Uncharacterized protein</fullName>
    </submittedName>
</protein>
<dbReference type="InterPro" id="IPR033379">
    <property type="entry name" value="Acid_Pase_AS"/>
</dbReference>
<dbReference type="PANTHER" id="PTHR11567:SF210">
    <property type="entry name" value="ACID PHOSPHATASE 5-RELATED"/>
    <property type="match status" value="1"/>
</dbReference>
<keyword evidence="3" id="KW-0472">Membrane</keyword>
<gene>
    <name evidence="4" type="ORF">RDWZM_009327</name>
</gene>
<evidence type="ECO:0000256" key="2">
    <source>
        <dbReference type="ARBA" id="ARBA00005375"/>
    </source>
</evidence>
<proteinExistence type="inferred from homology"/>
<dbReference type="AlphaFoldDB" id="A0A9Q0RL78"/>
<comment type="catalytic activity">
    <reaction evidence="1">
        <text>a phosphate monoester + H2O = an alcohol + phosphate</text>
        <dbReference type="Rhea" id="RHEA:15017"/>
        <dbReference type="ChEBI" id="CHEBI:15377"/>
        <dbReference type="ChEBI" id="CHEBI:30879"/>
        <dbReference type="ChEBI" id="CHEBI:43474"/>
        <dbReference type="ChEBI" id="CHEBI:67140"/>
        <dbReference type="EC" id="3.1.3.2"/>
    </reaction>
</comment>
<comment type="caution">
    <text evidence="4">The sequence shown here is derived from an EMBL/GenBank/DDBJ whole genome shotgun (WGS) entry which is preliminary data.</text>
</comment>
<keyword evidence="5" id="KW-1185">Reference proteome</keyword>
<evidence type="ECO:0000256" key="1">
    <source>
        <dbReference type="ARBA" id="ARBA00000032"/>
    </source>
</evidence>
<dbReference type="CDD" id="cd07061">
    <property type="entry name" value="HP_HAP_like"/>
    <property type="match status" value="1"/>
</dbReference>
<evidence type="ECO:0000313" key="5">
    <source>
        <dbReference type="Proteomes" id="UP001142055"/>
    </source>
</evidence>
<keyword evidence="3" id="KW-1133">Transmembrane helix</keyword>
<evidence type="ECO:0000256" key="3">
    <source>
        <dbReference type="SAM" id="Phobius"/>
    </source>
</evidence>
<dbReference type="PROSITE" id="PS00778">
    <property type="entry name" value="HIS_ACID_PHOSPHAT_2"/>
    <property type="match status" value="1"/>
</dbReference>
<accession>A0A9Q0RL78</accession>
<sequence>MALFSIVRFGFIVLIALNIILIATEISCQTISSSNLSTNSFTTLDSSRDESIPVNESTSTVLRHLQILFRHGDRAPLAPLFPYDPFNSIKYWPHGLDQLTNKGRARMFRLGQMIRAKYGTVYLGEGFSPREINVRSSAIDRCLESAQLVLAGAYPPNNTMWQWDINGSPLPLAQIWQPIPVTSFLPPNDDSLLRNKKYCPKAEAARNSLLSSPEMITLLEDNHDFLSELSNISGLLIDEIEEADRFYENLNIEHENGYYWSNSSVKSPFNWTIEHEIEALKRLKPFTYARWNNEFNSDIIKRVRAGELLVEIGNNFHQKKSVLDLENESQNKLMLYSSHDTKVAALLTTLGVWNRILVPYSSAIIFEMHQSTTNQADFFVVVRYFNETMSLLNDMTSLDFKDSYPLSLPKCSDHEILIDGVPMCPLDSFLTIISEFKFNDWNTECGIDSHYSSPTYLVVVNILLLIANLGILFILLLLVMYFWTKLRSREGYSSLE</sequence>
<comment type="similarity">
    <text evidence="2">Belongs to the histidine acid phosphatase family.</text>
</comment>
<organism evidence="4 5">
    <name type="scientific">Blomia tropicalis</name>
    <name type="common">Mite</name>
    <dbReference type="NCBI Taxonomy" id="40697"/>
    <lineage>
        <taxon>Eukaryota</taxon>
        <taxon>Metazoa</taxon>
        <taxon>Ecdysozoa</taxon>
        <taxon>Arthropoda</taxon>
        <taxon>Chelicerata</taxon>
        <taxon>Arachnida</taxon>
        <taxon>Acari</taxon>
        <taxon>Acariformes</taxon>
        <taxon>Sarcoptiformes</taxon>
        <taxon>Astigmata</taxon>
        <taxon>Glycyphagoidea</taxon>
        <taxon>Echimyopodidae</taxon>
        <taxon>Blomia</taxon>
    </lineage>
</organism>
<dbReference type="EMBL" id="JAPWDV010000003">
    <property type="protein sequence ID" value="KAJ6218170.1"/>
    <property type="molecule type" value="Genomic_DNA"/>
</dbReference>
<feature type="transmembrane region" description="Helical" evidence="3">
    <location>
        <begin position="7"/>
        <end position="24"/>
    </location>
</feature>
<reference evidence="4" key="1">
    <citation type="submission" date="2022-12" db="EMBL/GenBank/DDBJ databases">
        <title>Genome assemblies of Blomia tropicalis.</title>
        <authorList>
            <person name="Cui Y."/>
        </authorList>
    </citation>
    <scope>NUCLEOTIDE SEQUENCE</scope>
    <source>
        <tissue evidence="4">Adult mites</tissue>
    </source>
</reference>
<dbReference type="InterPro" id="IPR050645">
    <property type="entry name" value="Histidine_acid_phosphatase"/>
</dbReference>
<dbReference type="GO" id="GO:0003993">
    <property type="term" value="F:acid phosphatase activity"/>
    <property type="evidence" value="ECO:0007669"/>
    <property type="project" value="UniProtKB-EC"/>
</dbReference>
<dbReference type="OMA" id="INWESEC"/>
<keyword evidence="3" id="KW-0812">Transmembrane</keyword>